<name>A0A834TV34_9FABA</name>
<reference evidence="2" key="1">
    <citation type="submission" date="2020-09" db="EMBL/GenBank/DDBJ databases">
        <title>Genome-Enabled Discovery of Anthraquinone Biosynthesis in Senna tora.</title>
        <authorList>
            <person name="Kang S.-H."/>
            <person name="Pandey R.P."/>
            <person name="Lee C.-M."/>
            <person name="Sim J.-S."/>
            <person name="Jeong J.-T."/>
            <person name="Choi B.-S."/>
            <person name="Jung M."/>
            <person name="Ginzburg D."/>
            <person name="Zhao K."/>
            <person name="Won S.Y."/>
            <person name="Oh T.-J."/>
            <person name="Yu Y."/>
            <person name="Kim N.-H."/>
            <person name="Lee O.R."/>
            <person name="Lee T.-H."/>
            <person name="Bashyal P."/>
            <person name="Kim T.-S."/>
            <person name="Lee W.-H."/>
            <person name="Kawkins C."/>
            <person name="Kim C.-K."/>
            <person name="Kim J.S."/>
            <person name="Ahn B.O."/>
            <person name="Rhee S.Y."/>
            <person name="Sohng J.K."/>
        </authorList>
    </citation>
    <scope>NUCLEOTIDE SEQUENCE</scope>
    <source>
        <tissue evidence="2">Leaf</tissue>
    </source>
</reference>
<dbReference type="AlphaFoldDB" id="A0A834TV34"/>
<dbReference type="EMBL" id="JAAIUW010000006">
    <property type="protein sequence ID" value="KAF7826840.1"/>
    <property type="molecule type" value="Genomic_DNA"/>
</dbReference>
<sequence>MEEWRGWGRVALKEGMWWGGWLWRFEGWGRKWSGWWFGGGDVVGCGLEQGRREKGEEEEGGPSITITTKAARYSEQQGPI</sequence>
<evidence type="ECO:0000256" key="1">
    <source>
        <dbReference type="SAM" id="MobiDB-lite"/>
    </source>
</evidence>
<evidence type="ECO:0000313" key="3">
    <source>
        <dbReference type="Proteomes" id="UP000634136"/>
    </source>
</evidence>
<feature type="region of interest" description="Disordered" evidence="1">
    <location>
        <begin position="51"/>
        <end position="80"/>
    </location>
</feature>
<feature type="compositionally biased region" description="Polar residues" evidence="1">
    <location>
        <begin position="64"/>
        <end position="80"/>
    </location>
</feature>
<dbReference type="Proteomes" id="UP000634136">
    <property type="component" value="Unassembled WGS sequence"/>
</dbReference>
<proteinExistence type="predicted"/>
<accession>A0A834TV34</accession>
<evidence type="ECO:0000313" key="2">
    <source>
        <dbReference type="EMBL" id="KAF7826840.1"/>
    </source>
</evidence>
<keyword evidence="3" id="KW-1185">Reference proteome</keyword>
<gene>
    <name evidence="2" type="ORF">G2W53_018004</name>
</gene>
<comment type="caution">
    <text evidence="2">The sequence shown here is derived from an EMBL/GenBank/DDBJ whole genome shotgun (WGS) entry which is preliminary data.</text>
</comment>
<protein>
    <submittedName>
        <fullName evidence="2">Uncharacterized protein</fullName>
    </submittedName>
</protein>
<organism evidence="2 3">
    <name type="scientific">Senna tora</name>
    <dbReference type="NCBI Taxonomy" id="362788"/>
    <lineage>
        <taxon>Eukaryota</taxon>
        <taxon>Viridiplantae</taxon>
        <taxon>Streptophyta</taxon>
        <taxon>Embryophyta</taxon>
        <taxon>Tracheophyta</taxon>
        <taxon>Spermatophyta</taxon>
        <taxon>Magnoliopsida</taxon>
        <taxon>eudicotyledons</taxon>
        <taxon>Gunneridae</taxon>
        <taxon>Pentapetalae</taxon>
        <taxon>rosids</taxon>
        <taxon>fabids</taxon>
        <taxon>Fabales</taxon>
        <taxon>Fabaceae</taxon>
        <taxon>Caesalpinioideae</taxon>
        <taxon>Cassia clade</taxon>
        <taxon>Senna</taxon>
    </lineage>
</organism>